<sequence length="502" mass="57199">MEENTVYGLFKKTVSSYPKQSALIDSSQTFTYEQLESIVCEIAASLPQQKQRFGIILDHGYRQIASMLAVLKNASAYVPAEPFLPDRRIQYMFSESKVRYVLTQKKYRKRIEKMGFLPILIDELSFRLKIDDTLLTTENYALPLDLAYILYTSGSTGNPKGVMVTNSNICHYIRAFRHEFHPGLNDRMLQYSVCSFDIFTEEVFTTLCSGACLVIAPESIKDDIEELMKFVKKHQITEIDSFPYLFLKMNDLPEIPDCIRLLISGGDVIRESYIDKLVNDKDHPMIYNTYGPSETTVCASYFHIRPHTALSDGTYPIGHSVLDTQIELVNKDGQLCQIGEPGEILIYGDGVSAGYSGNRPKESLAFFMDHLNRKGYRSGDLGYWMEDGNLAFIGRKDEQVMIDGRRVEPQEVQNTISELDYIYQACVRAETDENNLPYLIAYVVFKDQIDKPLSKLRKDCALSLPDYMIPEFFIKMESLPLNINGKIDQTALPVVLKEGKSE</sequence>
<keyword evidence="4" id="KW-1185">Reference proteome</keyword>
<evidence type="ECO:0000313" key="3">
    <source>
        <dbReference type="EMBL" id="OLU38321.1"/>
    </source>
</evidence>
<feature type="domain" description="AMP-binding enzyme C-terminal" evidence="2">
    <location>
        <begin position="411"/>
        <end position="486"/>
    </location>
</feature>
<dbReference type="CDD" id="cd05930">
    <property type="entry name" value="A_NRPS"/>
    <property type="match status" value="1"/>
</dbReference>
<name>A0A1U7NEV1_9FIRM</name>
<evidence type="ECO:0000259" key="2">
    <source>
        <dbReference type="Pfam" id="PF13193"/>
    </source>
</evidence>
<dbReference type="EMBL" id="MPJW01000171">
    <property type="protein sequence ID" value="OLU38321.1"/>
    <property type="molecule type" value="Genomic_DNA"/>
</dbReference>
<dbReference type="Gene3D" id="3.40.50.12780">
    <property type="entry name" value="N-terminal domain of ligase-like"/>
    <property type="match status" value="1"/>
</dbReference>
<accession>A0A1U7NEV1</accession>
<comment type="caution">
    <text evidence="3">The sequence shown here is derived from an EMBL/GenBank/DDBJ whole genome shotgun (WGS) entry which is preliminary data.</text>
</comment>
<dbReference type="InterPro" id="IPR010071">
    <property type="entry name" value="AA_adenyl_dom"/>
</dbReference>
<dbReference type="OrthoDB" id="2203190at2"/>
<dbReference type="Pfam" id="PF00501">
    <property type="entry name" value="AMP-binding"/>
    <property type="match status" value="1"/>
</dbReference>
<dbReference type="InterPro" id="IPR025110">
    <property type="entry name" value="AMP-bd_C"/>
</dbReference>
<dbReference type="GO" id="GO:0043041">
    <property type="term" value="P:amino acid activation for nonribosomal peptide biosynthetic process"/>
    <property type="evidence" value="ECO:0007669"/>
    <property type="project" value="TreeGrafter"/>
</dbReference>
<protein>
    <recommendedName>
        <fullName evidence="5">AMP-dependent synthetase/ligase domain-containing protein</fullName>
    </recommendedName>
</protein>
<evidence type="ECO:0008006" key="5">
    <source>
        <dbReference type="Google" id="ProtNLM"/>
    </source>
</evidence>
<dbReference type="Pfam" id="PF13193">
    <property type="entry name" value="AMP-binding_C"/>
    <property type="match status" value="1"/>
</dbReference>
<dbReference type="InterPro" id="IPR020845">
    <property type="entry name" value="AMP-binding_CS"/>
</dbReference>
<dbReference type="InterPro" id="IPR045851">
    <property type="entry name" value="AMP-bd_C_sf"/>
</dbReference>
<dbReference type="PROSITE" id="PS00455">
    <property type="entry name" value="AMP_BINDING"/>
    <property type="match status" value="1"/>
</dbReference>
<reference evidence="3 4" key="1">
    <citation type="submission" date="2016-11" db="EMBL/GenBank/DDBJ databases">
        <title>Description of two novel members of the family Erysipelotrichaceae: Ileibacterium lipovorans gen. nov., sp. nov. and Dubosiella newyorkensis, gen. nov., sp. nov.</title>
        <authorList>
            <person name="Cox L.M."/>
            <person name="Sohn J."/>
            <person name="Tyrrell K.L."/>
            <person name="Citron D.M."/>
            <person name="Lawson P.A."/>
            <person name="Patel N.B."/>
            <person name="Iizumi T."/>
            <person name="Perez-Perez G.I."/>
            <person name="Goldstein E.J."/>
            <person name="Blaser M.J."/>
        </authorList>
    </citation>
    <scope>NUCLEOTIDE SEQUENCE [LARGE SCALE GENOMIC DNA]</scope>
    <source>
        <strain evidence="3 4">NYU-BL-A3</strain>
    </source>
</reference>
<gene>
    <name evidence="3" type="ORF">BO222_08640</name>
</gene>
<dbReference type="PRINTS" id="PR00154">
    <property type="entry name" value="AMPBINDING"/>
</dbReference>
<dbReference type="AlphaFoldDB" id="A0A1U7NEV1"/>
<evidence type="ECO:0000259" key="1">
    <source>
        <dbReference type="Pfam" id="PF00501"/>
    </source>
</evidence>
<dbReference type="Proteomes" id="UP000186341">
    <property type="component" value="Unassembled WGS sequence"/>
</dbReference>
<dbReference type="InterPro" id="IPR000873">
    <property type="entry name" value="AMP-dep_synth/lig_dom"/>
</dbReference>
<proteinExistence type="predicted"/>
<dbReference type="InterPro" id="IPR042099">
    <property type="entry name" value="ANL_N_sf"/>
</dbReference>
<dbReference type="PANTHER" id="PTHR45527:SF1">
    <property type="entry name" value="FATTY ACID SYNTHASE"/>
    <property type="match status" value="1"/>
</dbReference>
<dbReference type="PANTHER" id="PTHR45527">
    <property type="entry name" value="NONRIBOSOMAL PEPTIDE SYNTHETASE"/>
    <property type="match status" value="1"/>
</dbReference>
<dbReference type="NCBIfam" id="TIGR01733">
    <property type="entry name" value="AA-adenyl-dom"/>
    <property type="match status" value="1"/>
</dbReference>
<dbReference type="InterPro" id="IPR020459">
    <property type="entry name" value="AMP-binding"/>
</dbReference>
<dbReference type="GO" id="GO:0005737">
    <property type="term" value="C:cytoplasm"/>
    <property type="evidence" value="ECO:0007669"/>
    <property type="project" value="TreeGrafter"/>
</dbReference>
<dbReference type="GO" id="GO:0031177">
    <property type="term" value="F:phosphopantetheine binding"/>
    <property type="evidence" value="ECO:0007669"/>
    <property type="project" value="TreeGrafter"/>
</dbReference>
<organism evidence="3 4">
    <name type="scientific">Ileibacterium valens</name>
    <dbReference type="NCBI Taxonomy" id="1862668"/>
    <lineage>
        <taxon>Bacteria</taxon>
        <taxon>Bacillati</taxon>
        <taxon>Bacillota</taxon>
        <taxon>Erysipelotrichia</taxon>
        <taxon>Erysipelotrichales</taxon>
        <taxon>Erysipelotrichaceae</taxon>
        <taxon>Ileibacterium</taxon>
    </lineage>
</organism>
<evidence type="ECO:0000313" key="4">
    <source>
        <dbReference type="Proteomes" id="UP000186341"/>
    </source>
</evidence>
<dbReference type="Gene3D" id="3.30.300.30">
    <property type="match status" value="1"/>
</dbReference>
<dbReference type="SUPFAM" id="SSF56801">
    <property type="entry name" value="Acetyl-CoA synthetase-like"/>
    <property type="match status" value="1"/>
</dbReference>
<dbReference type="GO" id="GO:0044550">
    <property type="term" value="P:secondary metabolite biosynthetic process"/>
    <property type="evidence" value="ECO:0007669"/>
    <property type="project" value="TreeGrafter"/>
</dbReference>
<feature type="domain" description="AMP-dependent synthetase/ligase" evidence="1">
    <location>
        <begin position="10"/>
        <end position="355"/>
    </location>
</feature>